<dbReference type="EMBL" id="CP031038">
    <property type="protein sequence ID" value="QDZ21048.1"/>
    <property type="molecule type" value="Genomic_DNA"/>
</dbReference>
<evidence type="ECO:0000313" key="3">
    <source>
        <dbReference type="EMBL" id="QDZ21048.1"/>
    </source>
</evidence>
<dbReference type="GO" id="GO:0005634">
    <property type="term" value="C:nucleus"/>
    <property type="evidence" value="ECO:0007669"/>
    <property type="project" value="TreeGrafter"/>
</dbReference>
<organism evidence="3 4">
    <name type="scientific">Chloropicon primus</name>
    <dbReference type="NCBI Taxonomy" id="1764295"/>
    <lineage>
        <taxon>Eukaryota</taxon>
        <taxon>Viridiplantae</taxon>
        <taxon>Chlorophyta</taxon>
        <taxon>Chloropicophyceae</taxon>
        <taxon>Chloropicales</taxon>
        <taxon>Chloropicaceae</taxon>
        <taxon>Chloropicon</taxon>
    </lineage>
</organism>
<dbReference type="OrthoDB" id="667577at2759"/>
<name>A0A5B8MK88_9CHLO</name>
<protein>
    <recommendedName>
        <fullName evidence="2">YABBY N-terminal domain-containing protein</fullName>
    </recommendedName>
</protein>
<dbReference type="GO" id="GO:0009944">
    <property type="term" value="P:polarity specification of adaxial/abaxial axis"/>
    <property type="evidence" value="ECO:0007669"/>
    <property type="project" value="TreeGrafter"/>
</dbReference>
<feature type="compositionally biased region" description="Basic residues" evidence="1">
    <location>
        <begin position="181"/>
        <end position="196"/>
    </location>
</feature>
<dbReference type="InterPro" id="IPR036910">
    <property type="entry name" value="HMG_box_dom_sf"/>
</dbReference>
<dbReference type="InterPro" id="IPR056776">
    <property type="entry name" value="YABBY_N"/>
</dbReference>
<dbReference type="GO" id="GO:2000024">
    <property type="term" value="P:regulation of leaf development"/>
    <property type="evidence" value="ECO:0007669"/>
    <property type="project" value="TreeGrafter"/>
</dbReference>
<gene>
    <name evidence="3" type="ORF">A3770_05p35660</name>
</gene>
<dbReference type="SUPFAM" id="SSF47095">
    <property type="entry name" value="HMG-box"/>
    <property type="match status" value="1"/>
</dbReference>
<feature type="compositionally biased region" description="Basic and acidic residues" evidence="1">
    <location>
        <begin position="296"/>
        <end position="305"/>
    </location>
</feature>
<evidence type="ECO:0000256" key="1">
    <source>
        <dbReference type="SAM" id="MobiDB-lite"/>
    </source>
</evidence>
<reference evidence="3 4" key="1">
    <citation type="submission" date="2018-07" db="EMBL/GenBank/DDBJ databases">
        <title>The complete nuclear genome of the prasinophyte Chloropicon primus (CCMP1205).</title>
        <authorList>
            <person name="Pombert J.-F."/>
            <person name="Otis C."/>
            <person name="Turmel M."/>
            <person name="Lemieux C."/>
        </authorList>
    </citation>
    <scope>NUCLEOTIDE SEQUENCE [LARGE SCALE GENOMIC DNA]</scope>
    <source>
        <strain evidence="3 4">CCMP1205</strain>
    </source>
</reference>
<feature type="domain" description="YABBY N-terminal" evidence="2">
    <location>
        <begin position="73"/>
        <end position="112"/>
    </location>
</feature>
<dbReference type="GO" id="GO:1902183">
    <property type="term" value="P:regulation of shoot apical meristem development"/>
    <property type="evidence" value="ECO:0007669"/>
    <property type="project" value="TreeGrafter"/>
</dbReference>
<dbReference type="GO" id="GO:0010158">
    <property type="term" value="P:abaxial cell fate specification"/>
    <property type="evidence" value="ECO:0007669"/>
    <property type="project" value="TreeGrafter"/>
</dbReference>
<dbReference type="PANTHER" id="PTHR31675">
    <property type="entry name" value="PROTEIN YABBY 6-RELATED"/>
    <property type="match status" value="1"/>
</dbReference>
<evidence type="ECO:0000259" key="2">
    <source>
        <dbReference type="Pfam" id="PF24868"/>
    </source>
</evidence>
<accession>A0A5B8MK88</accession>
<feature type="region of interest" description="Disordered" evidence="1">
    <location>
        <begin position="168"/>
        <end position="197"/>
    </location>
</feature>
<dbReference type="AlphaFoldDB" id="A0A5B8MK88"/>
<dbReference type="Pfam" id="PF24868">
    <property type="entry name" value="YABBY_N"/>
    <property type="match status" value="1"/>
</dbReference>
<feature type="region of interest" description="Disordered" evidence="1">
    <location>
        <begin position="296"/>
        <end position="332"/>
    </location>
</feature>
<proteinExistence type="predicted"/>
<keyword evidence="4" id="KW-1185">Reference proteome</keyword>
<dbReference type="InterPro" id="IPR006780">
    <property type="entry name" value="YABBY"/>
</dbReference>
<evidence type="ECO:0000313" key="4">
    <source>
        <dbReference type="Proteomes" id="UP000316726"/>
    </source>
</evidence>
<feature type="compositionally biased region" description="Basic and acidic residues" evidence="1">
    <location>
        <begin position="317"/>
        <end position="332"/>
    </location>
</feature>
<dbReference type="Proteomes" id="UP000316726">
    <property type="component" value="Chromosome 5"/>
</dbReference>
<dbReference type="PANTHER" id="PTHR31675:SF0">
    <property type="entry name" value="AXIAL REGULATOR YABBY 1"/>
    <property type="match status" value="1"/>
</dbReference>
<sequence>MWNAEDQQTDLQRILNRAEGGEGGLNTERLVHLQQQQQAQQSDLNAIMALEMAERSRMSQHLMAQQMQQKVKVKCENCHVLLEVSVPPNHPSETMIVRCGNCSSLLEVVLRPQEADPGNYESLLNQHLRRYREQGGQMMPVSFDSMRREDVTYEDQLARASQLAMLKQYAEQQNSEEQGRSRRKRKKDPSKPKKLSKYNEFVSAEVKRLKQCSENYDNKEMFKIAAANWKHAKENPANAGKFSSDAGPSDTMSTLGHADLAAHLAASRGEKLLELTLDCSSPEDDVKVSFEFDLSRGNGEHRNQNDKGASNITSEEPGDKDNTDAVLPDKEDLLAERYYMDPCNLVPRPPM</sequence>